<feature type="region of interest" description="Disordered" evidence="5">
    <location>
        <begin position="120"/>
        <end position="153"/>
    </location>
</feature>
<keyword evidence="3" id="KW-0998">Cell outer membrane</keyword>
<proteinExistence type="predicted"/>
<name>A0A1M4EKP4_9ACTN</name>
<dbReference type="CDD" id="cd07185">
    <property type="entry name" value="OmpA_C-like"/>
    <property type="match status" value="1"/>
</dbReference>
<evidence type="ECO:0000313" key="7">
    <source>
        <dbReference type="EMBL" id="SBO99429.1"/>
    </source>
</evidence>
<dbReference type="EMBL" id="LT559118">
    <property type="protein sequence ID" value="SBO99429.1"/>
    <property type="molecule type" value="Genomic_DNA"/>
</dbReference>
<feature type="compositionally biased region" description="Basic and acidic residues" evidence="5">
    <location>
        <begin position="138"/>
        <end position="153"/>
    </location>
</feature>
<accession>A0A1M4EKP4</accession>
<sequence length="153" mass="16176">MTAPVLDLGGKVLDIGERISNLDESVTDETRGTQRKIIFAADVLFAFDKATLTGKARSRLELAAESLKAEAAGKPVAIDGYTDAKGSGSYNLELSRRRAQAVRAALAELVPGARFTVAGHGEADPVAPNALPDGGDNPEGRAKNRRVEISFTR</sequence>
<dbReference type="InterPro" id="IPR050330">
    <property type="entry name" value="Bact_OuterMem_StrucFunc"/>
</dbReference>
<dbReference type="InterPro" id="IPR006665">
    <property type="entry name" value="OmpA-like"/>
</dbReference>
<dbReference type="GO" id="GO:0009279">
    <property type="term" value="C:cell outer membrane"/>
    <property type="evidence" value="ECO:0007669"/>
    <property type="project" value="UniProtKB-SubCell"/>
</dbReference>
<reference evidence="7" key="1">
    <citation type="submission" date="2016-04" db="EMBL/GenBank/DDBJ databases">
        <authorList>
            <person name="Evans L.H."/>
            <person name="Alamgir A."/>
            <person name="Owens N."/>
            <person name="Weber N.D."/>
            <person name="Virtaneva K."/>
            <person name="Barbian K."/>
            <person name="Babar A."/>
            <person name="Rosenke K."/>
        </authorList>
    </citation>
    <scope>NUCLEOTIDE SEQUENCE</scope>
    <source>
        <strain evidence="7">Nono1</strain>
    </source>
</reference>
<gene>
    <name evidence="7" type="ORF">BN4615_P8945</name>
</gene>
<protein>
    <submittedName>
        <fullName evidence="7">Outer membrane protein</fullName>
    </submittedName>
</protein>
<dbReference type="InterPro" id="IPR036737">
    <property type="entry name" value="OmpA-like_sf"/>
</dbReference>
<dbReference type="PRINTS" id="PR01021">
    <property type="entry name" value="OMPADOMAIN"/>
</dbReference>
<feature type="domain" description="OmpA-like" evidence="6">
    <location>
        <begin position="32"/>
        <end position="153"/>
    </location>
</feature>
<dbReference type="InterPro" id="IPR006664">
    <property type="entry name" value="OMP_bac"/>
</dbReference>
<dbReference type="PROSITE" id="PS51123">
    <property type="entry name" value="OMPA_2"/>
    <property type="match status" value="1"/>
</dbReference>
<evidence type="ECO:0000256" key="3">
    <source>
        <dbReference type="ARBA" id="ARBA00023237"/>
    </source>
</evidence>
<evidence type="ECO:0000259" key="6">
    <source>
        <dbReference type="PROSITE" id="PS51123"/>
    </source>
</evidence>
<evidence type="ECO:0000256" key="2">
    <source>
        <dbReference type="ARBA" id="ARBA00023136"/>
    </source>
</evidence>
<evidence type="ECO:0000256" key="4">
    <source>
        <dbReference type="PROSITE-ProRule" id="PRU00473"/>
    </source>
</evidence>
<comment type="subcellular location">
    <subcellularLocation>
        <location evidence="1">Cell outer membrane</location>
    </subcellularLocation>
</comment>
<dbReference type="PANTHER" id="PTHR30329">
    <property type="entry name" value="STATOR ELEMENT OF FLAGELLAR MOTOR COMPLEX"/>
    <property type="match status" value="1"/>
</dbReference>
<dbReference type="Gene3D" id="3.30.1330.60">
    <property type="entry name" value="OmpA-like domain"/>
    <property type="match status" value="1"/>
</dbReference>
<evidence type="ECO:0000256" key="1">
    <source>
        <dbReference type="ARBA" id="ARBA00004442"/>
    </source>
</evidence>
<dbReference type="PANTHER" id="PTHR30329:SF21">
    <property type="entry name" value="LIPOPROTEIN YIAD-RELATED"/>
    <property type="match status" value="1"/>
</dbReference>
<dbReference type="AlphaFoldDB" id="A0A1M4EKP4"/>
<dbReference type="SUPFAM" id="SSF103088">
    <property type="entry name" value="OmpA-like"/>
    <property type="match status" value="1"/>
</dbReference>
<dbReference type="Pfam" id="PF00691">
    <property type="entry name" value="OmpA"/>
    <property type="match status" value="1"/>
</dbReference>
<keyword evidence="2 4" id="KW-0472">Membrane</keyword>
<evidence type="ECO:0000256" key="5">
    <source>
        <dbReference type="SAM" id="MobiDB-lite"/>
    </source>
</evidence>
<organism evidence="7">
    <name type="scientific">Nonomuraea gerenzanensis</name>
    <dbReference type="NCBI Taxonomy" id="93944"/>
    <lineage>
        <taxon>Bacteria</taxon>
        <taxon>Bacillati</taxon>
        <taxon>Actinomycetota</taxon>
        <taxon>Actinomycetes</taxon>
        <taxon>Streptosporangiales</taxon>
        <taxon>Streptosporangiaceae</taxon>
        <taxon>Nonomuraea</taxon>
    </lineage>
</organism>